<proteinExistence type="predicted"/>
<dbReference type="RefSeq" id="WP_051569985.1">
    <property type="nucleotide sequence ID" value="NZ_KK073874.1"/>
</dbReference>
<protein>
    <recommendedName>
        <fullName evidence="3">Chemotaxis phosphatase CheX-like domain-containing protein</fullName>
    </recommendedName>
</protein>
<dbReference type="Proteomes" id="UP000021053">
    <property type="component" value="Unassembled WGS sequence"/>
</dbReference>
<reference evidence="1 2" key="1">
    <citation type="submission" date="2013-07" db="EMBL/GenBank/DDBJ databases">
        <authorList>
            <consortium name="DOE Joint Genome Institute"/>
            <person name="Eisen J."/>
            <person name="Huntemann M."/>
            <person name="Han J."/>
            <person name="Chen A."/>
            <person name="Kyrpides N."/>
            <person name="Mavromatis K."/>
            <person name="Markowitz V."/>
            <person name="Palaniappan K."/>
            <person name="Ivanova N."/>
            <person name="Schaumberg A."/>
            <person name="Pati A."/>
            <person name="Liolios K."/>
            <person name="Nordberg H.P."/>
            <person name="Cantor M.N."/>
            <person name="Hua S.X."/>
            <person name="Woyke T."/>
        </authorList>
    </citation>
    <scope>NUCLEOTIDE SEQUENCE [LARGE SCALE GENOMIC DNA]</scope>
    <source>
        <strain evidence="1 2">DSM 44712</strain>
    </source>
</reference>
<dbReference type="HOGENOM" id="CLU_138345_0_0_11"/>
<gene>
    <name evidence="1" type="ORF">CryarDRAFT_2047</name>
</gene>
<comment type="caution">
    <text evidence="1">The sequence shown here is derived from an EMBL/GenBank/DDBJ whole genome shotgun (WGS) entry which is preliminary data.</text>
</comment>
<evidence type="ECO:0000313" key="1">
    <source>
        <dbReference type="EMBL" id="EXG80952.1"/>
    </source>
</evidence>
<dbReference type="OrthoDB" id="5244255at2"/>
<name>A0A010ZUR7_9ACTN</name>
<sequence>MTQATTQLPSPKDVRDMLEELLGKDITVGDGNPPAAADLQKATVAVYIDDTNKVTGVSGMDLPLSAWIGAAIGLIPKGGAEACVEDGDLSKMVGENVREVCNIMAALLNREGTPHLRLEKESVYLPGEPAPADIQGRCVALGARLDLAVAVAGYGSGRLWISLAG</sequence>
<evidence type="ECO:0000313" key="2">
    <source>
        <dbReference type="Proteomes" id="UP000021053"/>
    </source>
</evidence>
<evidence type="ECO:0008006" key="3">
    <source>
        <dbReference type="Google" id="ProtNLM"/>
    </source>
</evidence>
<organism evidence="1 2">
    <name type="scientific">Cryptosporangium arvum DSM 44712</name>
    <dbReference type="NCBI Taxonomy" id="927661"/>
    <lineage>
        <taxon>Bacteria</taxon>
        <taxon>Bacillati</taxon>
        <taxon>Actinomycetota</taxon>
        <taxon>Actinomycetes</taxon>
        <taxon>Cryptosporangiales</taxon>
        <taxon>Cryptosporangiaceae</taxon>
        <taxon>Cryptosporangium</taxon>
    </lineage>
</organism>
<keyword evidence="2" id="KW-1185">Reference proteome</keyword>
<accession>A0A010ZUR7</accession>
<dbReference type="EMBL" id="JFBT01000001">
    <property type="protein sequence ID" value="EXG80952.1"/>
    <property type="molecule type" value="Genomic_DNA"/>
</dbReference>
<dbReference type="AlphaFoldDB" id="A0A010ZUR7"/>